<reference evidence="1" key="1">
    <citation type="submission" date="2020-04" db="EMBL/GenBank/DDBJ databases">
        <authorList>
            <person name="Zhang T."/>
        </authorList>
    </citation>
    <scope>NUCLEOTIDE SEQUENCE</scope>
    <source>
        <strain evidence="1">HKST-UBA12</strain>
    </source>
</reference>
<dbReference type="EMBL" id="JAGQLI010000069">
    <property type="protein sequence ID" value="MCA9379064.1"/>
    <property type="molecule type" value="Genomic_DNA"/>
</dbReference>
<dbReference type="Gene3D" id="3.40.50.150">
    <property type="entry name" value="Vaccinia Virus protein VP39"/>
    <property type="match status" value="1"/>
</dbReference>
<organism evidence="1 2">
    <name type="scientific">Candidatus Dojkabacteria bacterium</name>
    <dbReference type="NCBI Taxonomy" id="2099670"/>
    <lineage>
        <taxon>Bacteria</taxon>
        <taxon>Candidatus Dojkabacteria</taxon>
    </lineage>
</organism>
<keyword evidence="1" id="KW-0489">Methyltransferase</keyword>
<name>A0A955I703_9BACT</name>
<proteinExistence type="predicted"/>
<sequence>MPDQSDRTSQTGLTDKEIADIKEGYGGEGIVKAFLEGGNYFIYKHIIIGLLRELLAENPDMTNISLTDIGFGGGRGYFLFAEFVERAIAAGGSNLTGGRWAGVELVPDMVAAAMGQIGGARNDYPQVDAEFAQGEFRNLPVKDRERIGLSNVVLAIGAGDGIQDYWQHMWDLMQYVQNGGYILAIDYVRKQEEDFVLPKVLPPSINSDFRSQWLRIALNALTNIRAARAFAHLMNPNSGFVDFSDRMNTLPLSSAINFATATGAEMSFPSSQSAFRPVIMKVKVTPELRAEVEAHVNMES</sequence>
<dbReference type="AlphaFoldDB" id="A0A955I703"/>
<dbReference type="SUPFAM" id="SSF53335">
    <property type="entry name" value="S-adenosyl-L-methionine-dependent methyltransferases"/>
    <property type="match status" value="1"/>
</dbReference>
<dbReference type="GO" id="GO:0008168">
    <property type="term" value="F:methyltransferase activity"/>
    <property type="evidence" value="ECO:0007669"/>
    <property type="project" value="UniProtKB-KW"/>
</dbReference>
<reference evidence="1" key="2">
    <citation type="journal article" date="2021" name="Microbiome">
        <title>Successional dynamics and alternative stable states in a saline activated sludge microbial community over 9 years.</title>
        <authorList>
            <person name="Wang Y."/>
            <person name="Ye J."/>
            <person name="Ju F."/>
            <person name="Liu L."/>
            <person name="Boyd J.A."/>
            <person name="Deng Y."/>
            <person name="Parks D.H."/>
            <person name="Jiang X."/>
            <person name="Yin X."/>
            <person name="Woodcroft B.J."/>
            <person name="Tyson G.W."/>
            <person name="Hugenholtz P."/>
            <person name="Polz M.F."/>
            <person name="Zhang T."/>
        </authorList>
    </citation>
    <scope>NUCLEOTIDE SEQUENCE</scope>
    <source>
        <strain evidence="1">HKST-UBA12</strain>
    </source>
</reference>
<protein>
    <submittedName>
        <fullName evidence="1">Class I SAM-dependent methyltransferase</fullName>
    </submittedName>
</protein>
<dbReference type="Proteomes" id="UP000760819">
    <property type="component" value="Unassembled WGS sequence"/>
</dbReference>
<keyword evidence="1" id="KW-0808">Transferase</keyword>
<dbReference type="GO" id="GO:0032259">
    <property type="term" value="P:methylation"/>
    <property type="evidence" value="ECO:0007669"/>
    <property type="project" value="UniProtKB-KW"/>
</dbReference>
<evidence type="ECO:0000313" key="2">
    <source>
        <dbReference type="Proteomes" id="UP000760819"/>
    </source>
</evidence>
<comment type="caution">
    <text evidence="1">The sequence shown here is derived from an EMBL/GenBank/DDBJ whole genome shotgun (WGS) entry which is preliminary data.</text>
</comment>
<accession>A0A955I703</accession>
<gene>
    <name evidence="1" type="ORF">KC640_01415</name>
</gene>
<evidence type="ECO:0000313" key="1">
    <source>
        <dbReference type="EMBL" id="MCA9379064.1"/>
    </source>
</evidence>
<dbReference type="InterPro" id="IPR029063">
    <property type="entry name" value="SAM-dependent_MTases_sf"/>
</dbReference>